<keyword evidence="4 8" id="KW-0274">FAD</keyword>
<feature type="binding site" evidence="9">
    <location>
        <begin position="433"/>
        <end position="435"/>
    </location>
    <ligand>
        <name>FAD</name>
        <dbReference type="ChEBI" id="CHEBI:57692"/>
    </ligand>
</feature>
<feature type="binding site" evidence="9">
    <location>
        <position position="36"/>
    </location>
    <ligand>
        <name>FAD</name>
        <dbReference type="ChEBI" id="CHEBI:57692"/>
    </ligand>
</feature>
<proteinExistence type="inferred from homology"/>
<dbReference type="PIRSF" id="PIRSF000362">
    <property type="entry name" value="FNR"/>
    <property type="match status" value="1"/>
</dbReference>
<comment type="caution">
    <text evidence="12">The sequence shown here is derived from an EMBL/GenBank/DDBJ whole genome shotgun (WGS) entry which is preliminary data.</text>
</comment>
<dbReference type="EC" id="1.18.1.6" evidence="8"/>
<keyword evidence="8" id="KW-0496">Mitochondrion</keyword>
<feature type="binding site" evidence="9">
    <location>
        <position position="15"/>
    </location>
    <ligand>
        <name>FAD</name>
        <dbReference type="ChEBI" id="CHEBI:57692"/>
    </ligand>
</feature>
<evidence type="ECO:0000256" key="2">
    <source>
        <dbReference type="ARBA" id="ARBA00008312"/>
    </source>
</evidence>
<dbReference type="PANTHER" id="PTHR48467">
    <property type="entry name" value="GLUTAMATE SYNTHASE 1 [NADH], CHLOROPLASTIC-LIKE"/>
    <property type="match status" value="1"/>
</dbReference>
<dbReference type="Gene3D" id="3.40.50.720">
    <property type="entry name" value="NAD(P)-binding Rossmann-like Domain"/>
    <property type="match status" value="1"/>
</dbReference>
<comment type="catalytic activity">
    <reaction evidence="7 8">
        <text>2 reduced [adrenodoxin] + NADP(+) + H(+) = 2 oxidized [adrenodoxin] + NADPH</text>
        <dbReference type="Rhea" id="RHEA:42312"/>
        <dbReference type="Rhea" id="RHEA-COMP:9998"/>
        <dbReference type="Rhea" id="RHEA-COMP:9999"/>
        <dbReference type="ChEBI" id="CHEBI:15378"/>
        <dbReference type="ChEBI" id="CHEBI:33737"/>
        <dbReference type="ChEBI" id="CHEBI:33738"/>
        <dbReference type="ChEBI" id="CHEBI:57783"/>
        <dbReference type="ChEBI" id="CHEBI:58349"/>
        <dbReference type="EC" id="1.18.1.6"/>
    </reaction>
</comment>
<comment type="similarity">
    <text evidence="2 8">Belongs to the ferredoxin--NADP reductase type 1 family.</text>
</comment>
<keyword evidence="5 8" id="KW-0521">NADP</keyword>
<dbReference type="Proteomes" id="UP001310890">
    <property type="component" value="Unassembled WGS sequence"/>
</dbReference>
<dbReference type="Pfam" id="PF07992">
    <property type="entry name" value="Pyr_redox_2"/>
    <property type="match status" value="1"/>
</dbReference>
<feature type="binding site" evidence="10">
    <location>
        <position position="433"/>
    </location>
    <ligand>
        <name>NADP(+)</name>
        <dbReference type="ChEBI" id="CHEBI:58349"/>
    </ligand>
</feature>
<dbReference type="PRINTS" id="PR00419">
    <property type="entry name" value="ADXRDTASE"/>
</dbReference>
<comment type="cofactor">
    <cofactor evidence="1 8 9">
        <name>FAD</name>
        <dbReference type="ChEBI" id="CHEBI:57692"/>
    </cofactor>
</comment>
<organism evidence="12 13">
    <name type="scientific">Meristemomyces frigidus</name>
    <dbReference type="NCBI Taxonomy" id="1508187"/>
    <lineage>
        <taxon>Eukaryota</taxon>
        <taxon>Fungi</taxon>
        <taxon>Dikarya</taxon>
        <taxon>Ascomycota</taxon>
        <taxon>Pezizomycotina</taxon>
        <taxon>Dothideomycetes</taxon>
        <taxon>Dothideomycetidae</taxon>
        <taxon>Mycosphaerellales</taxon>
        <taxon>Teratosphaeriaceae</taxon>
        <taxon>Meristemomyces</taxon>
    </lineage>
</organism>
<feature type="binding site" evidence="9">
    <location>
        <position position="426"/>
    </location>
    <ligand>
        <name>FAD</name>
        <dbReference type="ChEBI" id="CHEBI:57692"/>
    </ligand>
</feature>
<evidence type="ECO:0000256" key="1">
    <source>
        <dbReference type="ARBA" id="ARBA00001974"/>
    </source>
</evidence>
<dbReference type="GO" id="GO:0005739">
    <property type="term" value="C:mitochondrion"/>
    <property type="evidence" value="ECO:0007669"/>
    <property type="project" value="UniProtKB-SubCell"/>
</dbReference>
<feature type="binding site" evidence="10">
    <location>
        <position position="213"/>
    </location>
    <ligand>
        <name>NADP(+)</name>
        <dbReference type="ChEBI" id="CHEBI:58349"/>
    </ligand>
</feature>
<evidence type="ECO:0000256" key="5">
    <source>
        <dbReference type="ARBA" id="ARBA00022857"/>
    </source>
</evidence>
<feature type="binding site" evidence="10">
    <location>
        <begin position="201"/>
        <end position="202"/>
    </location>
    <ligand>
        <name>NADP(+)</name>
        <dbReference type="ChEBI" id="CHEBI:58349"/>
    </ligand>
</feature>
<dbReference type="Gene3D" id="3.50.50.60">
    <property type="entry name" value="FAD/NAD(P)-binding domain"/>
    <property type="match status" value="1"/>
</dbReference>
<evidence type="ECO:0000256" key="6">
    <source>
        <dbReference type="ARBA" id="ARBA00023002"/>
    </source>
</evidence>
<dbReference type="InterPro" id="IPR055275">
    <property type="entry name" value="Ferredox_Rdtase"/>
</dbReference>
<gene>
    <name evidence="12" type="ORF">LTR62_004288</name>
</gene>
<evidence type="ECO:0000313" key="13">
    <source>
        <dbReference type="Proteomes" id="UP001310890"/>
    </source>
</evidence>
<sequence length="526" mass="57436">MKRALQLAIIGSGPAGFYSAYRLLKKLPDARITMFEQLPVPYGLARYGIAPDHPEAKKCTETLETVARESSPNFTFCGNTPVGNGKGYLPLTTIAPHFDAILFAYGAGRDKRLGVPGEDLQNIISARAFVGWYNGLPEYAHLDPNLKVGETAVVIGQGNVALDVTRILLSPLDELRKTDINEETISALSESKVRNVKVVGRRGPLQAPYTIKELRELMHLPGVGFAPPPESWEDLLQIPMKKLPRQLKRIAELLQKGSSSPASSTARAWQLGYLRSPATFLSSNNTTLEAIGFGQMTYERSLPDLMSGEPQTDLNALRVARVKSTGEKSMIRTNLAFRSVGYLSEPVEGMQEIGVPFDRLRGVIPNDRWGRVISPATGEHSTAMPGEAGAMSEGADVAGFRDKVKRSDSGIHENAQHVPGIYCAGWVKRGPTGVIASTMDDAFLTADVIAQDWQAGNKFMSHADGESASRGGWHELSKEVAARGIRNVSWDGWEKIDSVERQRGLEKGKVREKVRSVEEMINIACG</sequence>
<dbReference type="PANTHER" id="PTHR48467:SF1">
    <property type="entry name" value="GLUTAMATE SYNTHASE 1 [NADH], CHLOROPLASTIC-LIKE"/>
    <property type="match status" value="1"/>
</dbReference>
<dbReference type="InterPro" id="IPR023753">
    <property type="entry name" value="FAD/NAD-binding_dom"/>
</dbReference>
<accession>A0AAN7TES2</accession>
<dbReference type="EMBL" id="JAVRRL010000031">
    <property type="protein sequence ID" value="KAK5112325.1"/>
    <property type="molecule type" value="Genomic_DNA"/>
</dbReference>
<evidence type="ECO:0000256" key="8">
    <source>
        <dbReference type="PIRNR" id="PIRNR000362"/>
    </source>
</evidence>
<evidence type="ECO:0000256" key="4">
    <source>
        <dbReference type="ARBA" id="ARBA00022827"/>
    </source>
</evidence>
<reference evidence="12" key="1">
    <citation type="submission" date="2023-08" db="EMBL/GenBank/DDBJ databases">
        <title>Black Yeasts Isolated from many extreme environments.</title>
        <authorList>
            <person name="Coleine C."/>
            <person name="Stajich J.E."/>
            <person name="Selbmann L."/>
        </authorList>
    </citation>
    <scope>NUCLEOTIDE SEQUENCE</scope>
    <source>
        <strain evidence="12">CCFEE 5401</strain>
    </source>
</reference>
<evidence type="ECO:0000256" key="7">
    <source>
        <dbReference type="ARBA" id="ARBA00048933"/>
    </source>
</evidence>
<keyword evidence="6 8" id="KW-0560">Oxidoreductase</keyword>
<evidence type="ECO:0000256" key="9">
    <source>
        <dbReference type="PIRSR" id="PIRSR000362-1"/>
    </source>
</evidence>
<feature type="binding site" evidence="10">
    <location>
        <begin position="157"/>
        <end position="160"/>
    </location>
    <ligand>
        <name>NADP(+)</name>
        <dbReference type="ChEBI" id="CHEBI:58349"/>
    </ligand>
</feature>
<name>A0AAN7TES2_9PEZI</name>
<feature type="domain" description="FAD/NAD(P)-binding" evidence="11">
    <location>
        <begin position="6"/>
        <end position="168"/>
    </location>
</feature>
<evidence type="ECO:0000256" key="3">
    <source>
        <dbReference type="ARBA" id="ARBA00022630"/>
    </source>
</evidence>
<dbReference type="InterPro" id="IPR036188">
    <property type="entry name" value="FAD/NAD-bd_sf"/>
</dbReference>
<dbReference type="AlphaFoldDB" id="A0AAN7TES2"/>
<evidence type="ECO:0000313" key="12">
    <source>
        <dbReference type="EMBL" id="KAK5112325.1"/>
    </source>
</evidence>
<evidence type="ECO:0000259" key="11">
    <source>
        <dbReference type="Pfam" id="PF07992"/>
    </source>
</evidence>
<keyword evidence="3 8" id="KW-0285">Flavoprotein</keyword>
<protein>
    <recommendedName>
        <fullName evidence="8">NADPH:adrenodoxin oxidoreductase, mitochondrial</fullName>
        <ecNumber evidence="8">1.18.1.6</ecNumber>
    </recommendedName>
</protein>
<dbReference type="InterPro" id="IPR021163">
    <property type="entry name" value="Ferredox_Rdtase_adrenod"/>
</dbReference>
<feature type="binding site" evidence="9">
    <location>
        <position position="44"/>
    </location>
    <ligand>
        <name>FAD</name>
        <dbReference type="ChEBI" id="CHEBI:57692"/>
    </ligand>
</feature>
<comment type="subcellular location">
    <subcellularLocation>
        <location evidence="8">Mitochondrion</location>
    </subcellularLocation>
</comment>
<evidence type="ECO:0000256" key="10">
    <source>
        <dbReference type="PIRSR" id="PIRSR000362-2"/>
    </source>
</evidence>
<feature type="binding site" evidence="9">
    <location>
        <position position="82"/>
    </location>
    <ligand>
        <name>FAD</name>
        <dbReference type="ChEBI" id="CHEBI:57692"/>
    </ligand>
</feature>
<dbReference type="GO" id="GO:0016491">
    <property type="term" value="F:oxidoreductase activity"/>
    <property type="evidence" value="ECO:0007669"/>
    <property type="project" value="UniProtKB-KW"/>
</dbReference>
<dbReference type="SUPFAM" id="SSF51971">
    <property type="entry name" value="Nucleotide-binding domain"/>
    <property type="match status" value="1"/>
</dbReference>